<dbReference type="PROSITE" id="PS51071">
    <property type="entry name" value="HTH_RPIR"/>
    <property type="match status" value="1"/>
</dbReference>
<evidence type="ECO:0000259" key="5">
    <source>
        <dbReference type="PROSITE" id="PS51464"/>
    </source>
</evidence>
<evidence type="ECO:0000259" key="4">
    <source>
        <dbReference type="PROSITE" id="PS51071"/>
    </source>
</evidence>
<evidence type="ECO:0000313" key="7">
    <source>
        <dbReference type="Proteomes" id="UP000297866"/>
    </source>
</evidence>
<dbReference type="GO" id="GO:0097367">
    <property type="term" value="F:carbohydrate derivative binding"/>
    <property type="evidence" value="ECO:0007669"/>
    <property type="project" value="InterPro"/>
</dbReference>
<evidence type="ECO:0000313" key="6">
    <source>
        <dbReference type="EMBL" id="TFB52432.1"/>
    </source>
</evidence>
<keyword evidence="2" id="KW-0238">DNA-binding</keyword>
<evidence type="ECO:0000256" key="1">
    <source>
        <dbReference type="ARBA" id="ARBA00023015"/>
    </source>
</evidence>
<dbReference type="SUPFAM" id="SSF53697">
    <property type="entry name" value="SIS domain"/>
    <property type="match status" value="1"/>
</dbReference>
<dbReference type="GO" id="GO:0003677">
    <property type="term" value="F:DNA binding"/>
    <property type="evidence" value="ECO:0007669"/>
    <property type="project" value="UniProtKB-KW"/>
</dbReference>
<dbReference type="CDD" id="cd05013">
    <property type="entry name" value="SIS_RpiR"/>
    <property type="match status" value="1"/>
</dbReference>
<gene>
    <name evidence="6" type="ORF">E3O23_06355</name>
</gene>
<keyword evidence="1" id="KW-0805">Transcription regulation</keyword>
<keyword evidence="3" id="KW-0804">Transcription</keyword>
<dbReference type="InterPro" id="IPR046348">
    <property type="entry name" value="SIS_dom_sf"/>
</dbReference>
<dbReference type="Gene3D" id="1.10.10.10">
    <property type="entry name" value="Winged helix-like DNA-binding domain superfamily/Winged helix DNA-binding domain"/>
    <property type="match status" value="1"/>
</dbReference>
<sequence>MDPVSHLLRSGLTSFPRAERRVAAVLLANYPAAGLGTVAAVAKEAGVSAPTVLRLVQRVGIESYPAFQRMLLKELDQHSLSPLRQIDDHAPDADAMTRSPAVFVRGIDETLRTVDPKAFVAAVNAISSPRSTVYATGGRFSSVVAKYLVLQLEIVRPGAHYLGVEDRPTMLADFGRGNVIVAIDLRRYQQNTINFGREAKKRGATLILITDKWQSPLADSADHVLSAQLDAPHPLDSLVPAMALIEAIVAGVVDRLGDQPLDRLKRYDVAWTTGGFPAAVQARAEQG</sequence>
<dbReference type="PANTHER" id="PTHR30514">
    <property type="entry name" value="GLUCOKINASE"/>
    <property type="match status" value="1"/>
</dbReference>
<reference evidence="6 7" key="1">
    <citation type="submission" date="2019-03" db="EMBL/GenBank/DDBJ databases">
        <title>Genomics of glacier-inhabiting Cryobacterium strains.</title>
        <authorList>
            <person name="Liu Q."/>
            <person name="Xin Y.-H."/>
        </authorList>
    </citation>
    <scope>NUCLEOTIDE SEQUENCE [LARGE SCALE GENOMIC DNA]</scope>
    <source>
        <strain evidence="6 7">Sr47</strain>
    </source>
</reference>
<dbReference type="PROSITE" id="PS51464">
    <property type="entry name" value="SIS"/>
    <property type="match status" value="1"/>
</dbReference>
<proteinExistence type="predicted"/>
<evidence type="ECO:0000256" key="3">
    <source>
        <dbReference type="ARBA" id="ARBA00023163"/>
    </source>
</evidence>
<dbReference type="RefSeq" id="WP_134489255.1">
    <property type="nucleotide sequence ID" value="NZ_SOEZ01000035.1"/>
</dbReference>
<evidence type="ECO:0000256" key="2">
    <source>
        <dbReference type="ARBA" id="ARBA00023125"/>
    </source>
</evidence>
<dbReference type="InterPro" id="IPR000281">
    <property type="entry name" value="HTH_RpiR"/>
</dbReference>
<dbReference type="Proteomes" id="UP000297866">
    <property type="component" value="Unassembled WGS sequence"/>
</dbReference>
<dbReference type="Pfam" id="PF01380">
    <property type="entry name" value="SIS"/>
    <property type="match status" value="1"/>
</dbReference>
<accession>A0A4R8UF10</accession>
<dbReference type="InterPro" id="IPR009057">
    <property type="entry name" value="Homeodomain-like_sf"/>
</dbReference>
<feature type="domain" description="HTH rpiR-type" evidence="4">
    <location>
        <begin position="2"/>
        <end position="78"/>
    </location>
</feature>
<dbReference type="SUPFAM" id="SSF46689">
    <property type="entry name" value="Homeodomain-like"/>
    <property type="match status" value="1"/>
</dbReference>
<dbReference type="EMBL" id="SOEZ01000035">
    <property type="protein sequence ID" value="TFB52432.1"/>
    <property type="molecule type" value="Genomic_DNA"/>
</dbReference>
<dbReference type="OrthoDB" id="3574600at2"/>
<feature type="domain" description="SIS" evidence="5">
    <location>
        <begin position="122"/>
        <end position="258"/>
    </location>
</feature>
<organism evidence="6 7">
    <name type="scientific">Cryobacterium tagatosivorans</name>
    <dbReference type="NCBI Taxonomy" id="1259199"/>
    <lineage>
        <taxon>Bacteria</taxon>
        <taxon>Bacillati</taxon>
        <taxon>Actinomycetota</taxon>
        <taxon>Actinomycetes</taxon>
        <taxon>Micrococcales</taxon>
        <taxon>Microbacteriaceae</taxon>
        <taxon>Cryobacterium</taxon>
    </lineage>
</organism>
<dbReference type="GO" id="GO:1901135">
    <property type="term" value="P:carbohydrate derivative metabolic process"/>
    <property type="evidence" value="ECO:0007669"/>
    <property type="project" value="InterPro"/>
</dbReference>
<dbReference type="Gene3D" id="3.40.50.10490">
    <property type="entry name" value="Glucose-6-phosphate isomerase like protein, domain 1"/>
    <property type="match status" value="1"/>
</dbReference>
<dbReference type="Pfam" id="PF01418">
    <property type="entry name" value="HTH_6"/>
    <property type="match status" value="1"/>
</dbReference>
<dbReference type="GO" id="GO:0003700">
    <property type="term" value="F:DNA-binding transcription factor activity"/>
    <property type="evidence" value="ECO:0007669"/>
    <property type="project" value="InterPro"/>
</dbReference>
<dbReference type="PANTHER" id="PTHR30514:SF18">
    <property type="entry name" value="RPIR-FAMILY TRANSCRIPTIONAL REGULATOR"/>
    <property type="match status" value="1"/>
</dbReference>
<dbReference type="AlphaFoldDB" id="A0A4R8UF10"/>
<keyword evidence="7" id="KW-1185">Reference proteome</keyword>
<dbReference type="InterPro" id="IPR001347">
    <property type="entry name" value="SIS_dom"/>
</dbReference>
<dbReference type="InterPro" id="IPR047640">
    <property type="entry name" value="RpiR-like"/>
</dbReference>
<name>A0A4R8UF10_9MICO</name>
<comment type="caution">
    <text evidence="6">The sequence shown here is derived from an EMBL/GenBank/DDBJ whole genome shotgun (WGS) entry which is preliminary data.</text>
</comment>
<dbReference type="InterPro" id="IPR035472">
    <property type="entry name" value="RpiR-like_SIS"/>
</dbReference>
<protein>
    <submittedName>
        <fullName evidence="6">MurR/RpiR family transcriptional regulator</fullName>
    </submittedName>
</protein>
<dbReference type="InterPro" id="IPR036388">
    <property type="entry name" value="WH-like_DNA-bd_sf"/>
</dbReference>